<evidence type="ECO:0000259" key="4">
    <source>
        <dbReference type="PROSITE" id="PS01124"/>
    </source>
</evidence>
<keyword evidence="1" id="KW-0805">Transcription regulation</keyword>
<dbReference type="SMART" id="SM00342">
    <property type="entry name" value="HTH_ARAC"/>
    <property type="match status" value="1"/>
</dbReference>
<dbReference type="InterPro" id="IPR029062">
    <property type="entry name" value="Class_I_gatase-like"/>
</dbReference>
<dbReference type="RefSeq" id="WP_125971745.1">
    <property type="nucleotide sequence ID" value="NZ_CP034433.1"/>
</dbReference>
<dbReference type="Pfam" id="PF12833">
    <property type="entry name" value="HTH_18"/>
    <property type="match status" value="1"/>
</dbReference>
<dbReference type="Pfam" id="PF01965">
    <property type="entry name" value="DJ-1_PfpI"/>
    <property type="match status" value="1"/>
</dbReference>
<evidence type="ECO:0000256" key="3">
    <source>
        <dbReference type="ARBA" id="ARBA00023163"/>
    </source>
</evidence>
<dbReference type="InterPro" id="IPR018062">
    <property type="entry name" value="HTH_AraC-typ_CS"/>
</dbReference>
<dbReference type="EMBL" id="CP034433">
    <property type="protein sequence ID" value="AZN35727.1"/>
    <property type="molecule type" value="Genomic_DNA"/>
</dbReference>
<evidence type="ECO:0000313" key="5">
    <source>
        <dbReference type="EMBL" id="AZN35727.1"/>
    </source>
</evidence>
<evidence type="ECO:0000313" key="6">
    <source>
        <dbReference type="Proteomes" id="UP000282438"/>
    </source>
</evidence>
<evidence type="ECO:0000256" key="1">
    <source>
        <dbReference type="ARBA" id="ARBA00023015"/>
    </source>
</evidence>
<dbReference type="OrthoDB" id="9794896at2"/>
<keyword evidence="2" id="KW-0238">DNA-binding</keyword>
<gene>
    <name evidence="5" type="ORF">EJO50_04055</name>
</gene>
<dbReference type="InterPro" id="IPR052158">
    <property type="entry name" value="INH-QAR"/>
</dbReference>
<dbReference type="PANTHER" id="PTHR43130:SF3">
    <property type="entry name" value="HTH-TYPE TRANSCRIPTIONAL REGULATOR RV1931C"/>
    <property type="match status" value="1"/>
</dbReference>
<keyword evidence="6" id="KW-1185">Reference proteome</keyword>
<dbReference type="KEGG" id="iod:EJO50_04055"/>
<dbReference type="GO" id="GO:0003700">
    <property type="term" value="F:DNA-binding transcription factor activity"/>
    <property type="evidence" value="ECO:0007669"/>
    <property type="project" value="InterPro"/>
</dbReference>
<protein>
    <submittedName>
        <fullName evidence="5">GlxA family transcriptional regulator</fullName>
    </submittedName>
</protein>
<dbReference type="PROSITE" id="PS01124">
    <property type="entry name" value="HTH_ARAC_FAMILY_2"/>
    <property type="match status" value="1"/>
</dbReference>
<dbReference type="InterPro" id="IPR018060">
    <property type="entry name" value="HTH_AraC"/>
</dbReference>
<dbReference type="CDD" id="cd03137">
    <property type="entry name" value="GATase1_AraC_1"/>
    <property type="match status" value="1"/>
</dbReference>
<organism evidence="5 6">
    <name type="scientific">Iodobacter ciconiae</name>
    <dbReference type="NCBI Taxonomy" id="2496266"/>
    <lineage>
        <taxon>Bacteria</taxon>
        <taxon>Pseudomonadati</taxon>
        <taxon>Pseudomonadota</taxon>
        <taxon>Betaproteobacteria</taxon>
        <taxon>Neisseriales</taxon>
        <taxon>Chitinibacteraceae</taxon>
        <taxon>Iodobacter</taxon>
    </lineage>
</organism>
<proteinExistence type="predicted"/>
<dbReference type="SUPFAM" id="SSF52317">
    <property type="entry name" value="Class I glutamine amidotransferase-like"/>
    <property type="match status" value="1"/>
</dbReference>
<dbReference type="InterPro" id="IPR009057">
    <property type="entry name" value="Homeodomain-like_sf"/>
</dbReference>
<keyword evidence="3" id="KW-0804">Transcription</keyword>
<dbReference type="Gene3D" id="3.40.50.880">
    <property type="match status" value="1"/>
</dbReference>
<dbReference type="InterPro" id="IPR002818">
    <property type="entry name" value="DJ-1/PfpI"/>
</dbReference>
<reference evidence="5 6" key="1">
    <citation type="submission" date="2018-12" db="EMBL/GenBank/DDBJ databases">
        <title>Complete genome sequence of Iodobacter sp. H11R3.</title>
        <authorList>
            <person name="Bae J.-W."/>
        </authorList>
    </citation>
    <scope>NUCLEOTIDE SEQUENCE [LARGE SCALE GENOMIC DNA]</scope>
    <source>
        <strain evidence="5 6">H11R3</strain>
    </source>
</reference>
<dbReference type="AlphaFoldDB" id="A0A3S8ZQI9"/>
<dbReference type="Proteomes" id="UP000282438">
    <property type="component" value="Chromosome"/>
</dbReference>
<dbReference type="GO" id="GO:0043565">
    <property type="term" value="F:sequence-specific DNA binding"/>
    <property type="evidence" value="ECO:0007669"/>
    <property type="project" value="InterPro"/>
</dbReference>
<dbReference type="PANTHER" id="PTHR43130">
    <property type="entry name" value="ARAC-FAMILY TRANSCRIPTIONAL REGULATOR"/>
    <property type="match status" value="1"/>
</dbReference>
<evidence type="ECO:0000256" key="2">
    <source>
        <dbReference type="ARBA" id="ARBA00023125"/>
    </source>
</evidence>
<accession>A0A3S8ZQI9</accession>
<dbReference type="Gene3D" id="1.10.10.60">
    <property type="entry name" value="Homeodomain-like"/>
    <property type="match status" value="2"/>
</dbReference>
<feature type="domain" description="HTH araC/xylS-type" evidence="4">
    <location>
        <begin position="221"/>
        <end position="319"/>
    </location>
</feature>
<dbReference type="PROSITE" id="PS00041">
    <property type="entry name" value="HTH_ARAC_FAMILY_1"/>
    <property type="match status" value="1"/>
</dbReference>
<dbReference type="SUPFAM" id="SSF46689">
    <property type="entry name" value="Homeodomain-like"/>
    <property type="match status" value="2"/>
</dbReference>
<name>A0A3S8ZQI9_9NEIS</name>
<sequence length="325" mass="35686">MPAKRVVAMLIFPSVQLLDVAGPSDVFCEAARQLGDPGAYRIQLISTEPGVVQATSGLRLLAHSTLADYQDPPDTLLIAGSPNLNQIRNNTAEIDAWLWRQALTARRIGSVCSGAFVLAAAGLLDGKRATTHWNSARLLAEHFPKIQVEADSIYIKDGNIYTSAGVTAGMDLALAMVEEDFGRELALQVAKELVMFLKRPGGQSQFSSYLAAQSSERTSISRAQEYVLAHLDQELSISVLAAFCGMSERNFSRVFRSETGLTPGEYIENARIEKLRNLLETTTLALKRLADRTGYDSVDSLRRAFIRRLGLSPGDYRKRFSTTQN</sequence>